<evidence type="ECO:0000313" key="2">
    <source>
        <dbReference type="Proteomes" id="UP000325783"/>
    </source>
</evidence>
<gene>
    <name evidence="1" type="ORF">VOWphi5012_066</name>
</gene>
<accession>A0A5P8PRC7</accession>
<dbReference type="EMBL" id="MN584918">
    <property type="protein sequence ID" value="QFR59850.1"/>
    <property type="molecule type" value="Genomic_DNA"/>
</dbReference>
<reference evidence="1 2" key="1">
    <citation type="submission" date="2019-10" db="EMBL/GenBank/DDBJ databases">
        <authorList>
            <person name="Lin L.C."/>
        </authorList>
    </citation>
    <scope>NUCLEOTIDE SEQUENCE [LARGE SCALE GENOMIC DNA]</scope>
</reference>
<name>A0A5P8PRC7_9CAUD</name>
<organism evidence="1 2">
    <name type="scientific">Vibrio phage phi50-12</name>
    <dbReference type="NCBI Taxonomy" id="2654972"/>
    <lineage>
        <taxon>Viruses</taxon>
        <taxon>Duplodnaviria</taxon>
        <taxon>Heunggongvirae</taxon>
        <taxon>Uroviricota</taxon>
        <taxon>Caudoviricetes</taxon>
        <taxon>Schitoviridae</taxon>
        <taxon>Penintadodekavirus</taxon>
        <taxon>Penintadodekavirus 5012</taxon>
    </lineage>
</organism>
<proteinExistence type="predicted"/>
<sequence>MVTYTFQEVSTKGVIKQECCVEGCKKKTQETKKFYQTLNPYNRNKKGEVKTREEIVQEINERKREWLASKDGKLLCKDHR</sequence>
<evidence type="ECO:0000313" key="1">
    <source>
        <dbReference type="EMBL" id="QFR59850.1"/>
    </source>
</evidence>
<keyword evidence="2" id="KW-1185">Reference proteome</keyword>
<dbReference type="Proteomes" id="UP000325783">
    <property type="component" value="Segment"/>
</dbReference>
<protein>
    <submittedName>
        <fullName evidence="1">Uncharacterized protein</fullName>
    </submittedName>
</protein>